<comment type="caution">
    <text evidence="1">The sequence shown here is derived from an EMBL/GenBank/DDBJ whole genome shotgun (WGS) entry which is preliminary data.</text>
</comment>
<keyword evidence="2" id="KW-1185">Reference proteome</keyword>
<dbReference type="Proteomes" id="UP001215598">
    <property type="component" value="Unassembled WGS sequence"/>
</dbReference>
<proteinExistence type="predicted"/>
<accession>A0AAD7N8N1</accession>
<evidence type="ECO:0000313" key="2">
    <source>
        <dbReference type="Proteomes" id="UP001215598"/>
    </source>
</evidence>
<reference evidence="1" key="1">
    <citation type="submission" date="2023-03" db="EMBL/GenBank/DDBJ databases">
        <title>Massive genome expansion in bonnet fungi (Mycena s.s.) driven by repeated elements and novel gene families across ecological guilds.</title>
        <authorList>
            <consortium name="Lawrence Berkeley National Laboratory"/>
            <person name="Harder C.B."/>
            <person name="Miyauchi S."/>
            <person name="Viragh M."/>
            <person name="Kuo A."/>
            <person name="Thoen E."/>
            <person name="Andreopoulos B."/>
            <person name="Lu D."/>
            <person name="Skrede I."/>
            <person name="Drula E."/>
            <person name="Henrissat B."/>
            <person name="Morin E."/>
            <person name="Kohler A."/>
            <person name="Barry K."/>
            <person name="LaButti K."/>
            <person name="Morin E."/>
            <person name="Salamov A."/>
            <person name="Lipzen A."/>
            <person name="Mereny Z."/>
            <person name="Hegedus B."/>
            <person name="Baldrian P."/>
            <person name="Stursova M."/>
            <person name="Weitz H."/>
            <person name="Taylor A."/>
            <person name="Grigoriev I.V."/>
            <person name="Nagy L.G."/>
            <person name="Martin F."/>
            <person name="Kauserud H."/>
        </authorList>
    </citation>
    <scope>NUCLEOTIDE SEQUENCE</scope>
    <source>
        <strain evidence="1">CBHHK182m</strain>
    </source>
</reference>
<evidence type="ECO:0000313" key="1">
    <source>
        <dbReference type="EMBL" id="KAJ7749192.1"/>
    </source>
</evidence>
<sequence>MITTNLSSTLMTAPTIPIEMQERILDHLRGDVSTLKSCSFVCKAWTPNIRSHLFRRFKALHDSDAFHKCGRYVDQVPHLAEYIREVEIQSGRRPSVLLEEESNALCTLLDRTHSLQTVVISTGFSTMRAWRNISSKFKVSLLAALRRSLSSLTHILLDGFSFAVSDLRLIRGIIRGMRCLEYVGLERIGAEFDEDEISPVAAFDDELQSGSLRTLSLYFNFSDPGNGPLVAAVIDALHSVRVSHITSLRLGGIVGLSVFEALPPSWLSRVTCLGLQLTNLNPALPSSPIAEAFIARVPTFCAVHTLELSLIIRPSAVPHDISALESFMTKLLPANQLLSIVTTVSAHGPPVYRDAMQRHYNFCLTRAKVVKIQWEDGKLSTLEPAFPELFADGTMQVGKFRHAKWIPW</sequence>
<dbReference type="AlphaFoldDB" id="A0AAD7N8N1"/>
<organism evidence="1 2">
    <name type="scientific">Mycena metata</name>
    <dbReference type="NCBI Taxonomy" id="1033252"/>
    <lineage>
        <taxon>Eukaryota</taxon>
        <taxon>Fungi</taxon>
        <taxon>Dikarya</taxon>
        <taxon>Basidiomycota</taxon>
        <taxon>Agaricomycotina</taxon>
        <taxon>Agaricomycetes</taxon>
        <taxon>Agaricomycetidae</taxon>
        <taxon>Agaricales</taxon>
        <taxon>Marasmiineae</taxon>
        <taxon>Mycenaceae</taxon>
        <taxon>Mycena</taxon>
    </lineage>
</organism>
<dbReference type="Gene3D" id="3.80.10.10">
    <property type="entry name" value="Ribonuclease Inhibitor"/>
    <property type="match status" value="1"/>
</dbReference>
<gene>
    <name evidence="1" type="ORF">B0H16DRAFT_892213</name>
</gene>
<evidence type="ECO:0008006" key="3">
    <source>
        <dbReference type="Google" id="ProtNLM"/>
    </source>
</evidence>
<name>A0AAD7N8N1_9AGAR</name>
<dbReference type="SUPFAM" id="SSF81383">
    <property type="entry name" value="F-box domain"/>
    <property type="match status" value="1"/>
</dbReference>
<protein>
    <recommendedName>
        <fullName evidence="3">F-box domain-containing protein</fullName>
    </recommendedName>
</protein>
<dbReference type="InterPro" id="IPR032675">
    <property type="entry name" value="LRR_dom_sf"/>
</dbReference>
<dbReference type="EMBL" id="JARKIB010000070">
    <property type="protein sequence ID" value="KAJ7749192.1"/>
    <property type="molecule type" value="Genomic_DNA"/>
</dbReference>
<dbReference type="InterPro" id="IPR036047">
    <property type="entry name" value="F-box-like_dom_sf"/>
</dbReference>